<dbReference type="AlphaFoldDB" id="A0A9P8G6F9"/>
<name>A0A9P8G6F9_AURME</name>
<comment type="caution">
    <text evidence="1">The sequence shown here is derived from an EMBL/GenBank/DDBJ whole genome shotgun (WGS) entry which is preliminary data.</text>
</comment>
<feature type="non-terminal residue" evidence="1">
    <location>
        <position position="245"/>
    </location>
</feature>
<accession>A0A9P8G6F9</accession>
<evidence type="ECO:0000313" key="2">
    <source>
        <dbReference type="Proteomes" id="UP000767238"/>
    </source>
</evidence>
<organism evidence="1 2">
    <name type="scientific">Aureobasidium melanogenum</name>
    <name type="common">Aureobasidium pullulans var. melanogenum</name>
    <dbReference type="NCBI Taxonomy" id="46634"/>
    <lineage>
        <taxon>Eukaryota</taxon>
        <taxon>Fungi</taxon>
        <taxon>Dikarya</taxon>
        <taxon>Ascomycota</taxon>
        <taxon>Pezizomycotina</taxon>
        <taxon>Dothideomycetes</taxon>
        <taxon>Dothideomycetidae</taxon>
        <taxon>Dothideales</taxon>
        <taxon>Saccotheciaceae</taxon>
        <taxon>Aureobasidium</taxon>
    </lineage>
</organism>
<protein>
    <submittedName>
        <fullName evidence="1">Uncharacterized protein</fullName>
    </submittedName>
</protein>
<evidence type="ECO:0000313" key="1">
    <source>
        <dbReference type="EMBL" id="KAH0209977.1"/>
    </source>
</evidence>
<dbReference type="Proteomes" id="UP000767238">
    <property type="component" value="Unassembled WGS sequence"/>
</dbReference>
<gene>
    <name evidence="1" type="ORF">KCV03_g10194</name>
</gene>
<dbReference type="EMBL" id="JAHFYH010000194">
    <property type="protein sequence ID" value="KAH0209977.1"/>
    <property type="molecule type" value="Genomic_DNA"/>
</dbReference>
<reference evidence="1" key="2">
    <citation type="submission" date="2021-08" db="EMBL/GenBank/DDBJ databases">
        <authorList>
            <person name="Gostincar C."/>
            <person name="Sun X."/>
            <person name="Song Z."/>
            <person name="Gunde-Cimerman N."/>
        </authorList>
    </citation>
    <scope>NUCLEOTIDE SEQUENCE</scope>
    <source>
        <strain evidence="1">EXF-8016</strain>
    </source>
</reference>
<proteinExistence type="predicted"/>
<sequence length="245" mass="27581">MNAAQHLSVLQRLFRCDHCRDNCDRLTNNNNVCSTCVAAGRQCVSRGAQLLNESRTTLWTTLLSVQLQQNFAAIIANNTYSHPFLNLSMVAFAARSHEKTITSDQRAQGRTQYALLQPMIYDIPNNIQSWVVTNQNGPAYFLSCLFYGATLIHMVAHSKPDSPKIQAITGAFGVLMANWGRARNRIRAMMDHPDMREIKQSGTTAPNDSTVDHIDAYRYLRTYINNLPADEWGQNTARVKNECLS</sequence>
<reference evidence="1" key="1">
    <citation type="journal article" date="2021" name="J Fungi (Basel)">
        <title>Virulence traits and population genomics of the black yeast Aureobasidium melanogenum.</title>
        <authorList>
            <person name="Cernosa A."/>
            <person name="Sun X."/>
            <person name="Gostincar C."/>
            <person name="Fang C."/>
            <person name="Gunde-Cimerman N."/>
            <person name="Song Z."/>
        </authorList>
    </citation>
    <scope>NUCLEOTIDE SEQUENCE</scope>
    <source>
        <strain evidence="1">EXF-8016</strain>
    </source>
</reference>